<dbReference type="GO" id="GO:0016787">
    <property type="term" value="F:hydrolase activity"/>
    <property type="evidence" value="ECO:0007669"/>
    <property type="project" value="UniProtKB-KW"/>
</dbReference>
<protein>
    <recommendedName>
        <fullName evidence="3">Nudix hydrolase domain-containing protein</fullName>
    </recommendedName>
</protein>
<dbReference type="SUPFAM" id="SSF55811">
    <property type="entry name" value="Nudix"/>
    <property type="match status" value="1"/>
</dbReference>
<dbReference type="PRINTS" id="PR00502">
    <property type="entry name" value="NUDIXFAMILY"/>
</dbReference>
<dbReference type="PROSITE" id="PS51462">
    <property type="entry name" value="NUDIX"/>
    <property type="match status" value="1"/>
</dbReference>
<sequence>MKFIEHGFVDCTGQALTRVPDIVRASASGVVFDLSGRVLLQQRSDNGWWGLPGGGMEPGESLFDCSAREMLEETGLTVEVKCIVKVYSDLKDFTAIVYPDGNLVQYVAALFICSKIAGELRISDESLDIGYYFPKELPESTLLSTKLRIDDAIEHVRDHSCVEGLGLR</sequence>
<dbReference type="InterPro" id="IPR015797">
    <property type="entry name" value="NUDIX_hydrolase-like_dom_sf"/>
</dbReference>
<evidence type="ECO:0000313" key="4">
    <source>
        <dbReference type="EMBL" id="SVA97430.1"/>
    </source>
</evidence>
<dbReference type="PANTHER" id="PTHR43046:SF2">
    <property type="entry name" value="8-OXO-DGTP DIPHOSPHATASE-RELATED"/>
    <property type="match status" value="1"/>
</dbReference>
<dbReference type="Gene3D" id="3.90.79.10">
    <property type="entry name" value="Nucleoside Triphosphate Pyrophosphohydrolase"/>
    <property type="match status" value="1"/>
</dbReference>
<proteinExistence type="predicted"/>
<reference evidence="4" key="1">
    <citation type="submission" date="2018-05" db="EMBL/GenBank/DDBJ databases">
        <authorList>
            <person name="Lanie J.A."/>
            <person name="Ng W.-L."/>
            <person name="Kazmierczak K.M."/>
            <person name="Andrzejewski T.M."/>
            <person name="Davidsen T.M."/>
            <person name="Wayne K.J."/>
            <person name="Tettelin H."/>
            <person name="Glass J.I."/>
            <person name="Rusch D."/>
            <person name="Podicherti R."/>
            <person name="Tsui H.-C.T."/>
            <person name="Winkler M.E."/>
        </authorList>
    </citation>
    <scope>NUCLEOTIDE SEQUENCE</scope>
</reference>
<evidence type="ECO:0000259" key="3">
    <source>
        <dbReference type="PROSITE" id="PS51462"/>
    </source>
</evidence>
<name>A0A382A7F9_9ZZZZ</name>
<evidence type="ECO:0000256" key="1">
    <source>
        <dbReference type="ARBA" id="ARBA00001946"/>
    </source>
</evidence>
<comment type="cofactor">
    <cofactor evidence="1">
        <name>Mg(2+)</name>
        <dbReference type="ChEBI" id="CHEBI:18420"/>
    </cofactor>
</comment>
<keyword evidence="2" id="KW-0378">Hydrolase</keyword>
<gene>
    <name evidence="4" type="ORF">METZ01_LOCUS150284</name>
</gene>
<dbReference type="InterPro" id="IPR020476">
    <property type="entry name" value="Nudix_hydrolase"/>
</dbReference>
<dbReference type="EMBL" id="UINC01024219">
    <property type="protein sequence ID" value="SVA97430.1"/>
    <property type="molecule type" value="Genomic_DNA"/>
</dbReference>
<dbReference type="InterPro" id="IPR000086">
    <property type="entry name" value="NUDIX_hydrolase_dom"/>
</dbReference>
<evidence type="ECO:0000256" key="2">
    <source>
        <dbReference type="ARBA" id="ARBA00022801"/>
    </source>
</evidence>
<feature type="domain" description="Nudix hydrolase" evidence="3">
    <location>
        <begin position="22"/>
        <end position="155"/>
    </location>
</feature>
<dbReference type="PANTHER" id="PTHR43046">
    <property type="entry name" value="GDP-MANNOSE MANNOSYL HYDROLASE"/>
    <property type="match status" value="1"/>
</dbReference>
<accession>A0A382A7F9</accession>
<dbReference type="Pfam" id="PF00293">
    <property type="entry name" value="NUDIX"/>
    <property type="match status" value="1"/>
</dbReference>
<organism evidence="4">
    <name type="scientific">marine metagenome</name>
    <dbReference type="NCBI Taxonomy" id="408172"/>
    <lineage>
        <taxon>unclassified sequences</taxon>
        <taxon>metagenomes</taxon>
        <taxon>ecological metagenomes</taxon>
    </lineage>
</organism>
<dbReference type="AlphaFoldDB" id="A0A382A7F9"/>